<dbReference type="GO" id="GO:0006396">
    <property type="term" value="P:RNA processing"/>
    <property type="evidence" value="ECO:0007669"/>
    <property type="project" value="TreeGrafter"/>
</dbReference>
<evidence type="ECO:0000259" key="4">
    <source>
        <dbReference type="Pfam" id="PF08698"/>
    </source>
</evidence>
<dbReference type="AlphaFoldDB" id="A0A3D8SSZ5"/>
<evidence type="ECO:0000313" key="6">
    <source>
        <dbReference type="Proteomes" id="UP000256645"/>
    </source>
</evidence>
<dbReference type="STRING" id="1849047.A0A3D8SSZ5"/>
<name>A0A3D8SSZ5_9HELO</name>
<protein>
    <submittedName>
        <fullName evidence="5">Putative rRNA-processing protein fcf2</fullName>
    </submittedName>
</protein>
<reference evidence="5 6" key="1">
    <citation type="journal article" date="2018" name="IMA Fungus">
        <title>IMA Genome-F 9: Draft genome sequence of Annulohypoxylon stygium, Aspergillus mulundensis, Berkeleyomyces basicola (syn. Thielaviopsis basicola), Ceratocystis smalleyi, two Cercospora beticola strains, Coleophoma cylindrospora, Fusarium fracticaudum, Phialophora cf. hyalina, and Morchella septimelata.</title>
        <authorList>
            <person name="Wingfield B.D."/>
            <person name="Bills G.F."/>
            <person name="Dong Y."/>
            <person name="Huang W."/>
            <person name="Nel W.J."/>
            <person name="Swalarsk-Parry B.S."/>
            <person name="Vaghefi N."/>
            <person name="Wilken P.M."/>
            <person name="An Z."/>
            <person name="de Beer Z.W."/>
            <person name="De Vos L."/>
            <person name="Chen L."/>
            <person name="Duong T.A."/>
            <person name="Gao Y."/>
            <person name="Hammerbacher A."/>
            <person name="Kikkert J.R."/>
            <person name="Li Y."/>
            <person name="Li H."/>
            <person name="Li K."/>
            <person name="Li Q."/>
            <person name="Liu X."/>
            <person name="Ma X."/>
            <person name="Naidoo K."/>
            <person name="Pethybridge S.J."/>
            <person name="Sun J."/>
            <person name="Steenkamp E.T."/>
            <person name="van der Nest M.A."/>
            <person name="van Wyk S."/>
            <person name="Wingfield M.J."/>
            <person name="Xiong C."/>
            <person name="Yue Q."/>
            <person name="Zhang X."/>
        </authorList>
    </citation>
    <scope>NUCLEOTIDE SEQUENCE [LARGE SCALE GENOMIC DNA]</scope>
    <source>
        <strain evidence="5 6">BP6252</strain>
    </source>
</reference>
<dbReference type="PANTHER" id="PTHR21686:SF12">
    <property type="entry name" value="DEOXYNUCLEOTIDYLTRANSFERASE TERMINAL-INTERACTING PROTEIN 2"/>
    <property type="match status" value="1"/>
</dbReference>
<accession>A0A3D8SSZ5</accession>
<dbReference type="GO" id="GO:0005730">
    <property type="term" value="C:nucleolus"/>
    <property type="evidence" value="ECO:0007669"/>
    <property type="project" value="UniProtKB-SubCell"/>
</dbReference>
<evidence type="ECO:0000256" key="1">
    <source>
        <dbReference type="ARBA" id="ARBA00004604"/>
    </source>
</evidence>
<organism evidence="5 6">
    <name type="scientific">Coleophoma cylindrospora</name>
    <dbReference type="NCBI Taxonomy" id="1849047"/>
    <lineage>
        <taxon>Eukaryota</taxon>
        <taxon>Fungi</taxon>
        <taxon>Dikarya</taxon>
        <taxon>Ascomycota</taxon>
        <taxon>Pezizomycotina</taxon>
        <taxon>Leotiomycetes</taxon>
        <taxon>Helotiales</taxon>
        <taxon>Dermateaceae</taxon>
        <taxon>Coleophoma</taxon>
    </lineage>
</organism>
<dbReference type="InterPro" id="IPR014810">
    <property type="entry name" value="Fcf2_C"/>
</dbReference>
<dbReference type="PANTHER" id="PTHR21686">
    <property type="entry name" value="DEOXYNUCLEOTIDYLTRANSFERASE TERMINAL-INTERACTING PROTEIN 2"/>
    <property type="match status" value="1"/>
</dbReference>
<gene>
    <name evidence="5" type="ORF">BP6252_01458</name>
</gene>
<sequence length="221" mass="24978">MADDQSLSDEQVLELLKSAEQRLREAQKGQTQVANTTSLPSSHSLSLSTTEIPSYIKSTSHGAQIDPQHNVKLQERVLANGVRQVQDPVQVKAQNAKAKKADAGSDWYNLPRTNITPELKRDLQLLRMRSVLDPKRFYKKENSRPQVPEFSQVGTIIEGPTEFFSARLSNKERKRTFVEEVLAGESSTQKFKSKYNEIQSKKISGKKAHYKKLKGKRRGGK</sequence>
<comment type="caution">
    <text evidence="5">The sequence shown here is derived from an EMBL/GenBank/DDBJ whole genome shotgun (WGS) entry which is preliminary data.</text>
</comment>
<dbReference type="InterPro" id="IPR039883">
    <property type="entry name" value="Fcf2/DNTTIP2"/>
</dbReference>
<feature type="region of interest" description="Disordered" evidence="3">
    <location>
        <begin position="23"/>
        <end position="47"/>
    </location>
</feature>
<evidence type="ECO:0000313" key="5">
    <source>
        <dbReference type="EMBL" id="RDW89426.1"/>
    </source>
</evidence>
<dbReference type="Pfam" id="PF08698">
    <property type="entry name" value="Fcf2"/>
    <property type="match status" value="1"/>
</dbReference>
<feature type="domain" description="Fcf2 pre-rRNA processing C-terminal" evidence="4">
    <location>
        <begin position="99"/>
        <end position="194"/>
    </location>
</feature>
<keyword evidence="2" id="KW-0539">Nucleus</keyword>
<proteinExistence type="predicted"/>
<dbReference type="EMBL" id="PDLM01000001">
    <property type="protein sequence ID" value="RDW89426.1"/>
    <property type="molecule type" value="Genomic_DNA"/>
</dbReference>
<comment type="subcellular location">
    <subcellularLocation>
        <location evidence="1">Nucleus</location>
        <location evidence="1">Nucleolus</location>
    </subcellularLocation>
</comment>
<evidence type="ECO:0000256" key="3">
    <source>
        <dbReference type="SAM" id="MobiDB-lite"/>
    </source>
</evidence>
<evidence type="ECO:0000256" key="2">
    <source>
        <dbReference type="ARBA" id="ARBA00023242"/>
    </source>
</evidence>
<dbReference type="OrthoDB" id="427886at2759"/>
<feature type="compositionally biased region" description="Low complexity" evidence="3">
    <location>
        <begin position="36"/>
        <end position="47"/>
    </location>
</feature>
<dbReference type="GO" id="GO:0003723">
    <property type="term" value="F:RNA binding"/>
    <property type="evidence" value="ECO:0007669"/>
    <property type="project" value="TreeGrafter"/>
</dbReference>
<keyword evidence="6" id="KW-1185">Reference proteome</keyword>
<dbReference type="Proteomes" id="UP000256645">
    <property type="component" value="Unassembled WGS sequence"/>
</dbReference>